<evidence type="ECO:0000256" key="2">
    <source>
        <dbReference type="SAM" id="Phobius"/>
    </source>
</evidence>
<feature type="compositionally biased region" description="Basic and acidic residues" evidence="1">
    <location>
        <begin position="68"/>
        <end position="104"/>
    </location>
</feature>
<proteinExistence type="predicted"/>
<keyword evidence="2" id="KW-0472">Membrane</keyword>
<protein>
    <submittedName>
        <fullName evidence="3">Uncharacterized protein</fullName>
    </submittedName>
</protein>
<sequence length="1147" mass="126832">MALKKKPDQSGNSGQDKKSEPPKKVEQPKKTEQCKKQAQSKTPEQLKKLEPCKKLGQSETSGQPKIPEQPKKSKHLMDSEQSTKPEQKLKNQEQEKPKEVKKSEQAVGQLGPQTASCQALIRTACPQYLTSEEFEQIIRQFKICPWLENKQVLWSGLMKDQVQEWAAQRGMQTLTTAMGPLMDSGNPLCLRQTKSPCAWSKYIKGASLVFAWRISQGSYTTVLTPPPPERFHPDGLTNWQDIEEPVLKGRLGTPTSCAILLVHPAVQEAQNFRYQVWPVDYTHKWFKKFKVNQASILTWRTISKSRGQFLYYSMFRCYTMADQSTAHTSWMVPTDEPLKSADTIKFSTTRKANAVTLASIASRDNNASADPRCLLQSQVNMPEIGLGGEKRLVMPQVTKASGTTMSPPGPTLSLKNQQSRRRVGVDAATQTIQVSFPGSQIVNVSSDEALTPASGGQPQCQKSMGQTKAGTETRPAVPKVSQASNDAITSQDRSDTPQSLPNISRARANQEAIQLSRPGEPATGPSSAASITEAPSAFLVCLYLAIIEIILSLLLLLIGTAVHLGLMPWNRAKMMNSKAAKKAAKKASKRFIKEQSLREAQEALESAVAIGRLFHEDKLVDEPQAAYVDTSSTLSNFSAPTITVSGMDFASHGLPGYKRKDENKRKKATAVASITAEDAQVTAPQRAEEVLLGRLRKRALHVVCVVAQNAKMFDVERFLFNYYPGNMIDLATQRHISLQVQIITVLEGSGNTLLMPHYHYEPISSNPEQPRHNSDIADRHQCTRPLRRLTIMAPPVSMSHHASAHESQVTSPHPSTVGRAIVPQNSHHRETIPGSSPLFTGQSKGARGLDNGTITGVIQALHIIQVQGPFQSGQQIERVCLDGKGISTASHPLTQPIWLAQVSVLSQYTDTGPSASDSFWRRKEIMPLKTAIERGWMGTTLREDDISRPSISKVLNIVRDGHDIVGAVIIAVRGEMLRIPCRPWIHRAFPEPSPQSIVLSDNARTVRAEEDAHSLARTLPPPGRASHRHTNTERRNTRTHTQEKRVKNKVVGDFTGQPARQTQPLQHLGTLPTTQIITVTDLVFAIFFWFSSLSLCRSSYPLALAADAPPGQVSPFQVSQQQRSTRTRMRRTHRGEFDMSCSKAKAN</sequence>
<dbReference type="Proteomes" id="UP000830671">
    <property type="component" value="Chromosome 2"/>
</dbReference>
<feature type="compositionally biased region" description="Polar residues" evidence="1">
    <location>
        <begin position="449"/>
        <end position="470"/>
    </location>
</feature>
<feature type="compositionally biased region" description="Basic and acidic residues" evidence="1">
    <location>
        <begin position="44"/>
        <end position="53"/>
    </location>
</feature>
<keyword evidence="2" id="KW-1133">Transmembrane helix</keyword>
<feature type="region of interest" description="Disordered" evidence="1">
    <location>
        <begin position="1"/>
        <end position="109"/>
    </location>
</feature>
<dbReference type="AlphaFoldDB" id="A0A9Q8SKD0"/>
<keyword evidence="2" id="KW-0812">Transmembrane</keyword>
<dbReference type="KEGG" id="clup:CLUP02_04458"/>
<organism evidence="3 4">
    <name type="scientific">Colletotrichum lupini</name>
    <dbReference type="NCBI Taxonomy" id="145971"/>
    <lineage>
        <taxon>Eukaryota</taxon>
        <taxon>Fungi</taxon>
        <taxon>Dikarya</taxon>
        <taxon>Ascomycota</taxon>
        <taxon>Pezizomycotina</taxon>
        <taxon>Sordariomycetes</taxon>
        <taxon>Hypocreomycetidae</taxon>
        <taxon>Glomerellales</taxon>
        <taxon>Glomerellaceae</taxon>
        <taxon>Colletotrichum</taxon>
        <taxon>Colletotrichum acutatum species complex</taxon>
    </lineage>
</organism>
<feature type="region of interest" description="Disordered" evidence="1">
    <location>
        <begin position="449"/>
        <end position="501"/>
    </location>
</feature>
<dbReference type="RefSeq" id="XP_049140613.1">
    <property type="nucleotide sequence ID" value="XM_049283470.1"/>
</dbReference>
<feature type="compositionally biased region" description="Basic and acidic residues" evidence="1">
    <location>
        <begin position="15"/>
        <end position="35"/>
    </location>
</feature>
<feature type="region of interest" description="Disordered" evidence="1">
    <location>
        <begin position="1108"/>
        <end position="1147"/>
    </location>
</feature>
<evidence type="ECO:0000256" key="1">
    <source>
        <dbReference type="SAM" id="MobiDB-lite"/>
    </source>
</evidence>
<feature type="transmembrane region" description="Helical" evidence="2">
    <location>
        <begin position="537"/>
        <end position="566"/>
    </location>
</feature>
<feature type="compositionally biased region" description="Polar residues" evidence="1">
    <location>
        <begin position="481"/>
        <end position="501"/>
    </location>
</feature>
<gene>
    <name evidence="3" type="ORF">CLUP02_04458</name>
</gene>
<evidence type="ECO:0000313" key="3">
    <source>
        <dbReference type="EMBL" id="UQC78979.1"/>
    </source>
</evidence>
<dbReference type="EMBL" id="CP019474">
    <property type="protein sequence ID" value="UQC78979.1"/>
    <property type="molecule type" value="Genomic_DNA"/>
</dbReference>
<dbReference type="GeneID" id="73338480"/>
<feature type="compositionally biased region" description="Polar residues" evidence="1">
    <location>
        <begin position="833"/>
        <end position="843"/>
    </location>
</feature>
<feature type="region of interest" description="Disordered" evidence="1">
    <location>
        <begin position="1009"/>
        <end position="1061"/>
    </location>
</feature>
<feature type="region of interest" description="Disordered" evidence="1">
    <location>
        <begin position="400"/>
        <end position="421"/>
    </location>
</feature>
<feature type="region of interest" description="Disordered" evidence="1">
    <location>
        <begin position="827"/>
        <end position="846"/>
    </location>
</feature>
<accession>A0A9Q8SKD0</accession>
<reference evidence="3" key="1">
    <citation type="journal article" date="2021" name="Mol. Plant Microbe Interact.">
        <title>Complete Genome Sequence of the Plant-Pathogenic Fungus Colletotrichum lupini.</title>
        <authorList>
            <person name="Baroncelli R."/>
            <person name="Pensec F."/>
            <person name="Da Lio D."/>
            <person name="Boufleur T."/>
            <person name="Vicente I."/>
            <person name="Sarrocco S."/>
            <person name="Picot A."/>
            <person name="Baraldi E."/>
            <person name="Sukno S."/>
            <person name="Thon M."/>
            <person name="Le Floch G."/>
        </authorList>
    </citation>
    <scope>NUCLEOTIDE SEQUENCE</scope>
    <source>
        <strain evidence="3">IMI 504893</strain>
    </source>
</reference>
<name>A0A9Q8SKD0_9PEZI</name>
<evidence type="ECO:0000313" key="4">
    <source>
        <dbReference type="Proteomes" id="UP000830671"/>
    </source>
</evidence>
<keyword evidence="4" id="KW-1185">Reference proteome</keyword>
<feature type="compositionally biased region" description="Basic and acidic residues" evidence="1">
    <location>
        <begin position="1030"/>
        <end position="1045"/>
    </location>
</feature>